<dbReference type="Pfam" id="PF00651">
    <property type="entry name" value="BTB"/>
    <property type="match status" value="1"/>
</dbReference>
<dbReference type="InterPro" id="IPR011333">
    <property type="entry name" value="SKP1/BTB/POZ_sf"/>
</dbReference>
<evidence type="ECO:0000256" key="1">
    <source>
        <dbReference type="SAM" id="MobiDB-lite"/>
    </source>
</evidence>
<organism evidence="3">
    <name type="scientific">Noctiluca scintillans</name>
    <name type="common">Sea sparkle</name>
    <name type="synonym">Red tide dinoflagellate</name>
    <dbReference type="NCBI Taxonomy" id="2966"/>
    <lineage>
        <taxon>Eukaryota</taxon>
        <taxon>Sar</taxon>
        <taxon>Alveolata</taxon>
        <taxon>Dinophyceae</taxon>
        <taxon>Noctilucales</taxon>
        <taxon>Noctilucaceae</taxon>
        <taxon>Noctiluca</taxon>
    </lineage>
</organism>
<gene>
    <name evidence="3" type="ORF">NSCI0253_LOCUS46717</name>
</gene>
<dbReference type="PANTHER" id="PTHR24410:SF23">
    <property type="entry name" value="BTB DOMAIN-CONTAINING PROTEIN-RELATED"/>
    <property type="match status" value="1"/>
</dbReference>
<feature type="compositionally biased region" description="Polar residues" evidence="1">
    <location>
        <begin position="93"/>
        <end position="102"/>
    </location>
</feature>
<evidence type="ECO:0000259" key="2">
    <source>
        <dbReference type="PROSITE" id="PS50097"/>
    </source>
</evidence>
<protein>
    <recommendedName>
        <fullName evidence="2">BTB domain-containing protein</fullName>
    </recommendedName>
</protein>
<sequence>MVGGVSTSEQRMEDLSVNMDQMGATPREDLLVSIKRLHHDSRLCDVAIAVGDKTFPAHRVILASASSQLREFLSAQLSEPSAMLGCDPHGSVEQGSERSNPQAEVPAQLPAQEVCPAPLPHEVSDSLSASGEKVVSDPPFTAVPEPEIVTEVDPTPQAARGPSAVVPSATRALDRCPSVQMPGVSHPEAVQVMLDEVYGVLQHPGKNYPWPSTEEVNVDIAHIGATYGLPALQERSARWFAEDLTTDDVVRRLAISDKYNLAELREGILDQLSMDCAALAAVVDAPDIVNYPSLLQELLIRVANLPATMPTMGRKMKRATYGA</sequence>
<dbReference type="InterPro" id="IPR051481">
    <property type="entry name" value="BTB-POZ/Galectin-3-binding"/>
</dbReference>
<feature type="region of interest" description="Disordered" evidence="1">
    <location>
        <begin position="84"/>
        <end position="105"/>
    </location>
</feature>
<dbReference type="EMBL" id="HBFQ01065773">
    <property type="protein sequence ID" value="CAD8872360.1"/>
    <property type="molecule type" value="Transcribed_RNA"/>
</dbReference>
<dbReference type="AlphaFoldDB" id="A0A7S1B2I2"/>
<dbReference type="SUPFAM" id="SSF54695">
    <property type="entry name" value="POZ domain"/>
    <property type="match status" value="1"/>
</dbReference>
<dbReference type="InterPro" id="IPR000210">
    <property type="entry name" value="BTB/POZ_dom"/>
</dbReference>
<dbReference type="CDD" id="cd18186">
    <property type="entry name" value="BTB_POZ_ZBTB_KLHL-like"/>
    <property type="match status" value="1"/>
</dbReference>
<dbReference type="PANTHER" id="PTHR24410">
    <property type="entry name" value="HL07962P-RELATED"/>
    <property type="match status" value="1"/>
</dbReference>
<name>A0A7S1B2I2_NOCSC</name>
<accession>A0A7S1B2I2</accession>
<reference evidence="3" key="1">
    <citation type="submission" date="2021-01" db="EMBL/GenBank/DDBJ databases">
        <authorList>
            <person name="Corre E."/>
            <person name="Pelletier E."/>
            <person name="Niang G."/>
            <person name="Scheremetjew M."/>
            <person name="Finn R."/>
            <person name="Kale V."/>
            <person name="Holt S."/>
            <person name="Cochrane G."/>
            <person name="Meng A."/>
            <person name="Brown T."/>
            <person name="Cohen L."/>
        </authorList>
    </citation>
    <scope>NUCLEOTIDE SEQUENCE</scope>
</reference>
<dbReference type="PROSITE" id="PS50097">
    <property type="entry name" value="BTB"/>
    <property type="match status" value="1"/>
</dbReference>
<feature type="domain" description="BTB" evidence="2">
    <location>
        <begin position="44"/>
        <end position="79"/>
    </location>
</feature>
<evidence type="ECO:0000313" key="3">
    <source>
        <dbReference type="EMBL" id="CAD8872360.1"/>
    </source>
</evidence>
<proteinExistence type="predicted"/>
<dbReference type="Gene3D" id="3.30.710.10">
    <property type="entry name" value="Potassium Channel Kv1.1, Chain A"/>
    <property type="match status" value="1"/>
</dbReference>